<proteinExistence type="predicted"/>
<dbReference type="EMBL" id="OZ019900">
    <property type="protein sequence ID" value="CAK9234484.1"/>
    <property type="molecule type" value="Genomic_DNA"/>
</dbReference>
<sequence>MEFQRITKEGRIQATTNQVSRILTTKLRPVRILSQKKPGATLKIAREPPAQGKAPPFYWVLEEGFIRDLPWDPGEWHWQANPPLGDSPFYGYTAKRGYTTIRNSNHKSKMETFLEGLNLKNTSKVQVTARIWHNARPKKVGTLIWLILNKGLPVGTWLQQIKLPSQCKVCDSNLEESAQHLLLDCPMARSAWEAFKRVWTKWQAPRKLELTWPFALLGEMAMEQEDDPPGTLAYHKGGFTYPRQALDILRSFIVFRLWTERCKKHFDDKYSLKAILTQA</sequence>
<accession>A0ABP0V0A4</accession>
<evidence type="ECO:0000313" key="2">
    <source>
        <dbReference type="EMBL" id="CAK9234484.1"/>
    </source>
</evidence>
<name>A0ABP0V0A4_9BRYO</name>
<protein>
    <recommendedName>
        <fullName evidence="1">Reverse transcriptase zinc-binding domain-containing protein</fullName>
    </recommendedName>
</protein>
<evidence type="ECO:0000313" key="3">
    <source>
        <dbReference type="Proteomes" id="UP001497512"/>
    </source>
</evidence>
<reference evidence="2" key="1">
    <citation type="submission" date="2024-02" db="EMBL/GenBank/DDBJ databases">
        <authorList>
            <consortium name="ELIXIR-Norway"/>
            <consortium name="Elixir Norway"/>
        </authorList>
    </citation>
    <scope>NUCLEOTIDE SEQUENCE</scope>
</reference>
<dbReference type="Pfam" id="PF13966">
    <property type="entry name" value="zf-RVT"/>
    <property type="match status" value="1"/>
</dbReference>
<organism evidence="2 3">
    <name type="scientific">Sphagnum troendelagicum</name>
    <dbReference type="NCBI Taxonomy" id="128251"/>
    <lineage>
        <taxon>Eukaryota</taxon>
        <taxon>Viridiplantae</taxon>
        <taxon>Streptophyta</taxon>
        <taxon>Embryophyta</taxon>
        <taxon>Bryophyta</taxon>
        <taxon>Sphagnophytina</taxon>
        <taxon>Sphagnopsida</taxon>
        <taxon>Sphagnales</taxon>
        <taxon>Sphagnaceae</taxon>
        <taxon>Sphagnum</taxon>
    </lineage>
</organism>
<evidence type="ECO:0000259" key="1">
    <source>
        <dbReference type="Pfam" id="PF13966"/>
    </source>
</evidence>
<feature type="domain" description="Reverse transcriptase zinc-binding" evidence="1">
    <location>
        <begin position="120"/>
        <end position="192"/>
    </location>
</feature>
<gene>
    <name evidence="2" type="ORF">CSSPTR1EN2_LOCUS22240</name>
</gene>
<dbReference type="InterPro" id="IPR026960">
    <property type="entry name" value="RVT-Znf"/>
</dbReference>
<keyword evidence="3" id="KW-1185">Reference proteome</keyword>
<dbReference type="Proteomes" id="UP001497512">
    <property type="component" value="Chromosome 8"/>
</dbReference>